<reference evidence="1 2" key="1">
    <citation type="submission" date="2024-04" db="EMBL/GenBank/DDBJ databases">
        <authorList>
            <person name="Cremers G."/>
        </authorList>
    </citation>
    <scope>NUCLEOTIDE SEQUENCE [LARGE SCALE GENOMIC DNA]</scope>
    <source>
        <strain evidence="1">MeCH1-AG</strain>
        <plasmid evidence="1 2">2</plasmid>
    </source>
</reference>
<proteinExistence type="predicted"/>
<dbReference type="RefSeq" id="WP_348759956.1">
    <property type="nucleotide sequence ID" value="NZ_OZ026885.1"/>
</dbReference>
<keyword evidence="2" id="KW-1185">Reference proteome</keyword>
<sequence length="51" mass="5992">MQQANEAYERGNLLELLELLELQLQLEYIDPAHLANLSADRLKHYIQILKD</sequence>
<protein>
    <submittedName>
        <fullName evidence="1">Uncharacterized protein</fullName>
    </submittedName>
</protein>
<dbReference type="Proteomes" id="UP001497493">
    <property type="component" value="Plasmid 2"/>
</dbReference>
<evidence type="ECO:0000313" key="2">
    <source>
        <dbReference type="Proteomes" id="UP001497493"/>
    </source>
</evidence>
<gene>
    <name evidence="1" type="ORF">MECH1_V1_P0096</name>
</gene>
<accession>A0ABM9NMY8</accession>
<organism evidence="1 2">
    <name type="scientific">Candidatus Methylocalor cossyra</name>
    <dbReference type="NCBI Taxonomy" id="3108543"/>
    <lineage>
        <taxon>Bacteria</taxon>
        <taxon>Pseudomonadati</taxon>
        <taxon>Pseudomonadota</taxon>
        <taxon>Gammaproteobacteria</taxon>
        <taxon>Methylococcales</taxon>
        <taxon>Methylococcaceae</taxon>
        <taxon>Candidatus Methylocalor</taxon>
    </lineage>
</organism>
<dbReference type="EMBL" id="OZ026885">
    <property type="protein sequence ID" value="CAL1242028.1"/>
    <property type="molecule type" value="Genomic_DNA"/>
</dbReference>
<name>A0ABM9NMY8_9GAMM</name>
<geneLocation type="plasmid" evidence="1 2">
    <name>2</name>
</geneLocation>
<keyword evidence="1" id="KW-0614">Plasmid</keyword>
<evidence type="ECO:0000313" key="1">
    <source>
        <dbReference type="EMBL" id="CAL1242028.1"/>
    </source>
</evidence>